<comment type="caution">
    <text evidence="3">The sequence shown here is derived from an EMBL/GenBank/DDBJ whole genome shotgun (WGS) entry which is preliminary data.</text>
</comment>
<evidence type="ECO:0000313" key="3">
    <source>
        <dbReference type="EMBL" id="GAA4867429.1"/>
    </source>
</evidence>
<dbReference type="PANTHER" id="PTHR46623">
    <property type="entry name" value="CARBOXYMETHYLENEBUTENOLIDASE-RELATED"/>
    <property type="match status" value="1"/>
</dbReference>
<dbReference type="GO" id="GO:0016787">
    <property type="term" value="F:hydrolase activity"/>
    <property type="evidence" value="ECO:0007669"/>
    <property type="project" value="UniProtKB-KW"/>
</dbReference>
<protein>
    <submittedName>
        <fullName evidence="3">Dienelactone hydrolase family protein</fullName>
    </submittedName>
</protein>
<evidence type="ECO:0000259" key="2">
    <source>
        <dbReference type="Pfam" id="PF01738"/>
    </source>
</evidence>
<dbReference type="Gene3D" id="3.40.50.1820">
    <property type="entry name" value="alpha/beta hydrolase"/>
    <property type="match status" value="1"/>
</dbReference>
<dbReference type="PANTHER" id="PTHR46623:SF6">
    <property type="entry name" value="ALPHA_BETA-HYDROLASES SUPERFAMILY PROTEIN"/>
    <property type="match status" value="1"/>
</dbReference>
<evidence type="ECO:0000256" key="1">
    <source>
        <dbReference type="SAM" id="MobiDB-lite"/>
    </source>
</evidence>
<keyword evidence="4" id="KW-1185">Reference proteome</keyword>
<accession>A0ABP9E6F6</accession>
<dbReference type="EMBL" id="BAABHQ010000003">
    <property type="protein sequence ID" value="GAA4867429.1"/>
    <property type="molecule type" value="Genomic_DNA"/>
</dbReference>
<dbReference type="InterPro" id="IPR029058">
    <property type="entry name" value="AB_hydrolase_fold"/>
</dbReference>
<dbReference type="RefSeq" id="WP_274233151.1">
    <property type="nucleotide sequence ID" value="NZ_BAABHQ010000003.1"/>
</dbReference>
<evidence type="ECO:0000313" key="4">
    <source>
        <dbReference type="Proteomes" id="UP001500457"/>
    </source>
</evidence>
<feature type="region of interest" description="Disordered" evidence="1">
    <location>
        <begin position="212"/>
        <end position="236"/>
    </location>
</feature>
<feature type="domain" description="Dienelactone hydrolase" evidence="2">
    <location>
        <begin position="18"/>
        <end position="248"/>
    </location>
</feature>
<dbReference type="SUPFAM" id="SSF53474">
    <property type="entry name" value="alpha/beta-Hydrolases"/>
    <property type="match status" value="1"/>
</dbReference>
<name>A0ABP9E6F6_9PSEU</name>
<organism evidence="3 4">
    <name type="scientific">Actinomycetospora straminea</name>
    <dbReference type="NCBI Taxonomy" id="663607"/>
    <lineage>
        <taxon>Bacteria</taxon>
        <taxon>Bacillati</taxon>
        <taxon>Actinomycetota</taxon>
        <taxon>Actinomycetes</taxon>
        <taxon>Pseudonocardiales</taxon>
        <taxon>Pseudonocardiaceae</taxon>
        <taxon>Actinomycetospora</taxon>
    </lineage>
</organism>
<sequence length="250" mass="26160">MTGLHTETIPLVDETQLRVTIGEPDGAVRGGVVVLHESRGVTSRTQAIVEALAGEGWLAVAPHLYHRDDPGIDEQTGDAEAVDRAAAAITGESVLADSDAAFGVLAGRGVPSDRMAVLGFDLGATAALVVAAQRSLGAVITVSAAGVAKPLSAGLPALLDVVGELTCPWLGLYGERGDPVDPTEVDRLREAAHASGRVVDVVVYPSREHRFDADEQAAVQPDPLDEGNSEEATKMEARSRVLNWLDAHLR</sequence>
<dbReference type="InterPro" id="IPR051049">
    <property type="entry name" value="Dienelactone_hydrolase-like"/>
</dbReference>
<proteinExistence type="predicted"/>
<dbReference type="InterPro" id="IPR002925">
    <property type="entry name" value="Dienelactn_hydro"/>
</dbReference>
<reference evidence="4" key="1">
    <citation type="journal article" date="2019" name="Int. J. Syst. Evol. Microbiol.">
        <title>The Global Catalogue of Microorganisms (GCM) 10K type strain sequencing project: providing services to taxonomists for standard genome sequencing and annotation.</title>
        <authorList>
            <consortium name="The Broad Institute Genomics Platform"/>
            <consortium name="The Broad Institute Genome Sequencing Center for Infectious Disease"/>
            <person name="Wu L."/>
            <person name="Ma J."/>
        </authorList>
    </citation>
    <scope>NUCLEOTIDE SEQUENCE [LARGE SCALE GENOMIC DNA]</scope>
    <source>
        <strain evidence="4">JCM 17983</strain>
    </source>
</reference>
<gene>
    <name evidence="3" type="ORF">GCM10023203_14950</name>
</gene>
<keyword evidence="3" id="KW-0378">Hydrolase</keyword>
<dbReference type="Pfam" id="PF01738">
    <property type="entry name" value="DLH"/>
    <property type="match status" value="1"/>
</dbReference>
<dbReference type="Proteomes" id="UP001500457">
    <property type="component" value="Unassembled WGS sequence"/>
</dbReference>